<comment type="similarity">
    <text evidence="2 10">Belongs to the FliR/MopE/SpaR family.</text>
</comment>
<dbReference type="EMBL" id="FQXG01000007">
    <property type="protein sequence ID" value="SHI10414.1"/>
    <property type="molecule type" value="Genomic_DNA"/>
</dbReference>
<evidence type="ECO:0000256" key="2">
    <source>
        <dbReference type="ARBA" id="ARBA00009772"/>
    </source>
</evidence>
<dbReference type="STRING" id="299255.SAMN02745129_4153"/>
<keyword evidence="11" id="KW-0966">Cell projection</keyword>
<feature type="transmembrane region" description="Helical" evidence="10">
    <location>
        <begin position="41"/>
        <end position="58"/>
    </location>
</feature>
<dbReference type="AlphaFoldDB" id="A0A1M5YET0"/>
<comment type="subcellular location">
    <subcellularLocation>
        <location evidence="10">Cell membrane</location>
        <topology evidence="10">Multi-pass membrane protein</topology>
    </subcellularLocation>
    <subcellularLocation>
        <location evidence="10">Bacterial flagellum basal body</location>
    </subcellularLocation>
</comment>
<keyword evidence="8 10" id="KW-0975">Bacterial flagellum</keyword>
<feature type="transmembrane region" description="Helical" evidence="10">
    <location>
        <begin position="78"/>
        <end position="98"/>
    </location>
</feature>
<evidence type="ECO:0000256" key="4">
    <source>
        <dbReference type="ARBA" id="ARBA00022475"/>
    </source>
</evidence>
<evidence type="ECO:0000313" key="11">
    <source>
        <dbReference type="EMBL" id="SHI10414.1"/>
    </source>
</evidence>
<gene>
    <name evidence="11" type="ORF">SAMN02745129_4153</name>
</gene>
<keyword evidence="12" id="KW-1185">Reference proteome</keyword>
<dbReference type="PANTHER" id="PTHR30065:SF8">
    <property type="entry name" value="FLAGELLAR BIOSYNTHETIC PROTEIN FLIR"/>
    <property type="match status" value="1"/>
</dbReference>
<dbReference type="PRINTS" id="PR00953">
    <property type="entry name" value="TYPE3IMRPROT"/>
</dbReference>
<dbReference type="NCBIfam" id="TIGR01400">
    <property type="entry name" value="fliR"/>
    <property type="match status" value="1"/>
</dbReference>
<evidence type="ECO:0000256" key="5">
    <source>
        <dbReference type="ARBA" id="ARBA00022692"/>
    </source>
</evidence>
<dbReference type="InterPro" id="IPR002010">
    <property type="entry name" value="T3SS_IM_R"/>
</dbReference>
<feature type="transmembrane region" description="Helical" evidence="10">
    <location>
        <begin position="15"/>
        <end position="34"/>
    </location>
</feature>
<dbReference type="PANTHER" id="PTHR30065">
    <property type="entry name" value="FLAGELLAR BIOSYNTHETIC PROTEIN FLIR"/>
    <property type="match status" value="1"/>
</dbReference>
<evidence type="ECO:0000256" key="7">
    <source>
        <dbReference type="ARBA" id="ARBA00023136"/>
    </source>
</evidence>
<evidence type="ECO:0000256" key="9">
    <source>
        <dbReference type="NCBIfam" id="TIGR01400"/>
    </source>
</evidence>
<reference evidence="11 12" key="1">
    <citation type="submission" date="2016-11" db="EMBL/GenBank/DDBJ databases">
        <authorList>
            <person name="Jaros S."/>
            <person name="Januszkiewicz K."/>
            <person name="Wedrychowicz H."/>
        </authorList>
    </citation>
    <scope>NUCLEOTIDE SEQUENCE [LARGE SCALE GENOMIC DNA]</scope>
    <source>
        <strain evidence="11 12">DSM 16917</strain>
    </source>
</reference>
<evidence type="ECO:0000256" key="6">
    <source>
        <dbReference type="ARBA" id="ARBA00022989"/>
    </source>
</evidence>
<protein>
    <recommendedName>
        <fullName evidence="3 9">Flagellar biosynthetic protein FliR</fullName>
    </recommendedName>
</protein>
<keyword evidence="5 10" id="KW-0812">Transmembrane</keyword>
<dbReference type="GO" id="GO:0009425">
    <property type="term" value="C:bacterial-type flagellum basal body"/>
    <property type="evidence" value="ECO:0007669"/>
    <property type="project" value="UniProtKB-SubCell"/>
</dbReference>
<evidence type="ECO:0000313" key="12">
    <source>
        <dbReference type="Proteomes" id="UP000184268"/>
    </source>
</evidence>
<dbReference type="GO" id="GO:0005886">
    <property type="term" value="C:plasma membrane"/>
    <property type="evidence" value="ECO:0007669"/>
    <property type="project" value="UniProtKB-SubCell"/>
</dbReference>
<evidence type="ECO:0000256" key="1">
    <source>
        <dbReference type="ARBA" id="ARBA00002578"/>
    </source>
</evidence>
<keyword evidence="7 10" id="KW-0472">Membrane</keyword>
<keyword evidence="6 10" id="KW-1133">Transmembrane helix</keyword>
<keyword evidence="4 10" id="KW-1003">Cell membrane</keyword>
<proteinExistence type="inferred from homology"/>
<keyword evidence="11" id="KW-0969">Cilium</keyword>
<evidence type="ECO:0000256" key="3">
    <source>
        <dbReference type="ARBA" id="ARBA00021717"/>
    </source>
</evidence>
<sequence length="261" mass="27805">MEFPLPIVFDWLRSVLWPLFRIAAMLMVMITIGGSSVPARVRLLLAVMITAAVAPILPPPPQVELFSAEGMLISAQQVLIGIAVGFVSVLVLNTFVLAGQIIGMQTSLGFASMVDPSNGQQVPLVGQFYLLLTTLLFFAVDGHLLMIKMLVASFDTLPIGQGLAPSGLEAITQFGGLMFASALTLSLSAATALLLINFSFGVMTRAAPQLNIFAIGFPITMLSGLLILWLTLGGVLPHFHSVWQSGQVLICDLLALQCEVP</sequence>
<evidence type="ECO:0000256" key="8">
    <source>
        <dbReference type="ARBA" id="ARBA00023143"/>
    </source>
</evidence>
<feature type="transmembrane region" description="Helical" evidence="10">
    <location>
        <begin position="128"/>
        <end position="154"/>
    </location>
</feature>
<feature type="transmembrane region" description="Helical" evidence="10">
    <location>
        <begin position="210"/>
        <end position="232"/>
    </location>
</feature>
<comment type="function">
    <text evidence="1 10">Role in flagellar biosynthesis.</text>
</comment>
<dbReference type="GO" id="GO:0044780">
    <property type="term" value="P:bacterial-type flagellum assembly"/>
    <property type="evidence" value="ECO:0007669"/>
    <property type="project" value="UniProtKB-UniRule"/>
</dbReference>
<name>A0A1M5YET0_9GAMM</name>
<dbReference type="GO" id="GO:0006605">
    <property type="term" value="P:protein targeting"/>
    <property type="evidence" value="ECO:0007669"/>
    <property type="project" value="UniProtKB-UniRule"/>
</dbReference>
<evidence type="ECO:0000256" key="10">
    <source>
        <dbReference type="RuleBase" id="RU362071"/>
    </source>
</evidence>
<organism evidence="11 12">
    <name type="scientific">Ferrimonas marina</name>
    <dbReference type="NCBI Taxonomy" id="299255"/>
    <lineage>
        <taxon>Bacteria</taxon>
        <taxon>Pseudomonadati</taxon>
        <taxon>Pseudomonadota</taxon>
        <taxon>Gammaproteobacteria</taxon>
        <taxon>Alteromonadales</taxon>
        <taxon>Ferrimonadaceae</taxon>
        <taxon>Ferrimonas</taxon>
    </lineage>
</organism>
<accession>A0A1M5YET0</accession>
<dbReference type="Pfam" id="PF01311">
    <property type="entry name" value="Bac_export_1"/>
    <property type="match status" value="1"/>
</dbReference>
<dbReference type="Proteomes" id="UP000184268">
    <property type="component" value="Unassembled WGS sequence"/>
</dbReference>
<dbReference type="RefSeq" id="WP_067660710.1">
    <property type="nucleotide sequence ID" value="NZ_FQXG01000007.1"/>
</dbReference>
<dbReference type="InterPro" id="IPR006303">
    <property type="entry name" value="FliR"/>
</dbReference>
<dbReference type="OrthoDB" id="9797790at2"/>
<keyword evidence="11" id="KW-0282">Flagellum</keyword>
<feature type="transmembrane region" description="Helical" evidence="10">
    <location>
        <begin position="174"/>
        <end position="198"/>
    </location>
</feature>